<organism evidence="1 2">
    <name type="scientific">Irpex rosettiformis</name>
    <dbReference type="NCBI Taxonomy" id="378272"/>
    <lineage>
        <taxon>Eukaryota</taxon>
        <taxon>Fungi</taxon>
        <taxon>Dikarya</taxon>
        <taxon>Basidiomycota</taxon>
        <taxon>Agaricomycotina</taxon>
        <taxon>Agaricomycetes</taxon>
        <taxon>Polyporales</taxon>
        <taxon>Irpicaceae</taxon>
        <taxon>Irpex</taxon>
    </lineage>
</organism>
<comment type="caution">
    <text evidence="1">The sequence shown here is derived from an EMBL/GenBank/DDBJ whole genome shotgun (WGS) entry which is preliminary data.</text>
</comment>
<dbReference type="EMBL" id="MU274911">
    <property type="protein sequence ID" value="KAI0089371.1"/>
    <property type="molecule type" value="Genomic_DNA"/>
</dbReference>
<keyword evidence="2" id="KW-1185">Reference proteome</keyword>
<evidence type="ECO:0000313" key="2">
    <source>
        <dbReference type="Proteomes" id="UP001055072"/>
    </source>
</evidence>
<sequence length="253" mass="27861">MKTSPPTSPAAHIYAEQLFQKGHGYSLWFPEHATSFEGVHIGDIGYVRGGSFQCVFNATLPANHPANSNGVPTSFAPLKYNATSLTHTKEAYLPDRAVSSQTMKSIDRSAWAGMNSPMSPIGGESLISYKCVSHKGAILLLNEGGTTQETLLPNSNFPAYMLEHYDSWYKLAKEQEHDIEPEDLVMVKGTVKASDWTVAAFYDKSKHRSFKVEARGIPYVGAGLSFTNSKVSTEYRTTRSEGEKLPIAPRRHS</sequence>
<reference evidence="1" key="1">
    <citation type="journal article" date="2021" name="Environ. Microbiol.">
        <title>Gene family expansions and transcriptome signatures uncover fungal adaptations to wood decay.</title>
        <authorList>
            <person name="Hage H."/>
            <person name="Miyauchi S."/>
            <person name="Viragh M."/>
            <person name="Drula E."/>
            <person name="Min B."/>
            <person name="Chaduli D."/>
            <person name="Navarro D."/>
            <person name="Favel A."/>
            <person name="Norest M."/>
            <person name="Lesage-Meessen L."/>
            <person name="Balint B."/>
            <person name="Merenyi Z."/>
            <person name="de Eugenio L."/>
            <person name="Morin E."/>
            <person name="Martinez A.T."/>
            <person name="Baldrian P."/>
            <person name="Stursova M."/>
            <person name="Martinez M.J."/>
            <person name="Novotny C."/>
            <person name="Magnuson J.K."/>
            <person name="Spatafora J.W."/>
            <person name="Maurice S."/>
            <person name="Pangilinan J."/>
            <person name="Andreopoulos W."/>
            <person name="LaButti K."/>
            <person name="Hundley H."/>
            <person name="Na H."/>
            <person name="Kuo A."/>
            <person name="Barry K."/>
            <person name="Lipzen A."/>
            <person name="Henrissat B."/>
            <person name="Riley R."/>
            <person name="Ahrendt S."/>
            <person name="Nagy L.G."/>
            <person name="Grigoriev I.V."/>
            <person name="Martin F."/>
            <person name="Rosso M.N."/>
        </authorList>
    </citation>
    <scope>NUCLEOTIDE SEQUENCE</scope>
    <source>
        <strain evidence="1">CBS 384.51</strain>
    </source>
</reference>
<evidence type="ECO:0000313" key="1">
    <source>
        <dbReference type="EMBL" id="KAI0089371.1"/>
    </source>
</evidence>
<name>A0ACB8U586_9APHY</name>
<accession>A0ACB8U586</accession>
<dbReference type="Proteomes" id="UP001055072">
    <property type="component" value="Unassembled WGS sequence"/>
</dbReference>
<proteinExistence type="predicted"/>
<gene>
    <name evidence="1" type="ORF">BDY19DRAFT_140875</name>
</gene>
<protein>
    <submittedName>
        <fullName evidence="1">Uncharacterized protein</fullName>
    </submittedName>
</protein>